<dbReference type="Gene3D" id="3.80.10.10">
    <property type="entry name" value="Ribonuclease Inhibitor"/>
    <property type="match status" value="1"/>
</dbReference>
<accession>A0AA88UZI1</accession>
<reference evidence="1" key="1">
    <citation type="submission" date="2022-12" db="EMBL/GenBank/DDBJ databases">
        <title>Draft genome assemblies for two species of Escallonia (Escalloniales).</title>
        <authorList>
            <person name="Chanderbali A."/>
            <person name="Dervinis C."/>
            <person name="Anghel I."/>
            <person name="Soltis D."/>
            <person name="Soltis P."/>
            <person name="Zapata F."/>
        </authorList>
    </citation>
    <scope>NUCLEOTIDE SEQUENCE</scope>
    <source>
        <strain evidence="1">UCBG64.0493</strain>
        <tissue evidence="1">Leaf</tissue>
    </source>
</reference>
<sequence>MVGVFGIPVRALQQIAKTLGKTDWNFSVDPCSGQSKWATLNPAKGSENAVTCDCTFNNNTVCHVVSIDLTFNKLSGQIPGNFAGLSNTDYIYLTGNLLAGPMPDWMMKEGDSIGTEWNESRAKTCLGQKEPMLGSRYP</sequence>
<evidence type="ECO:0000313" key="1">
    <source>
        <dbReference type="EMBL" id="KAK2998886.1"/>
    </source>
</evidence>
<dbReference type="AlphaFoldDB" id="A0AA88UZI1"/>
<protein>
    <submittedName>
        <fullName evidence="1">Uncharacterized protein</fullName>
    </submittedName>
</protein>
<gene>
    <name evidence="1" type="ORF">RJ639_024551</name>
</gene>
<evidence type="ECO:0000313" key="2">
    <source>
        <dbReference type="Proteomes" id="UP001188597"/>
    </source>
</evidence>
<name>A0AA88UZI1_9ASTE</name>
<dbReference type="EMBL" id="JAVXUP010003463">
    <property type="protein sequence ID" value="KAK2998886.1"/>
    <property type="molecule type" value="Genomic_DNA"/>
</dbReference>
<dbReference type="Proteomes" id="UP001188597">
    <property type="component" value="Unassembled WGS sequence"/>
</dbReference>
<keyword evidence="2" id="KW-1185">Reference proteome</keyword>
<dbReference type="InterPro" id="IPR032675">
    <property type="entry name" value="LRR_dom_sf"/>
</dbReference>
<dbReference type="SUPFAM" id="SSF52058">
    <property type="entry name" value="L domain-like"/>
    <property type="match status" value="1"/>
</dbReference>
<comment type="caution">
    <text evidence="1">The sequence shown here is derived from an EMBL/GenBank/DDBJ whole genome shotgun (WGS) entry which is preliminary data.</text>
</comment>
<organism evidence="1 2">
    <name type="scientific">Escallonia herrerae</name>
    <dbReference type="NCBI Taxonomy" id="1293975"/>
    <lineage>
        <taxon>Eukaryota</taxon>
        <taxon>Viridiplantae</taxon>
        <taxon>Streptophyta</taxon>
        <taxon>Embryophyta</taxon>
        <taxon>Tracheophyta</taxon>
        <taxon>Spermatophyta</taxon>
        <taxon>Magnoliopsida</taxon>
        <taxon>eudicotyledons</taxon>
        <taxon>Gunneridae</taxon>
        <taxon>Pentapetalae</taxon>
        <taxon>asterids</taxon>
        <taxon>campanulids</taxon>
        <taxon>Escalloniales</taxon>
        <taxon>Escalloniaceae</taxon>
        <taxon>Escallonia</taxon>
    </lineage>
</organism>
<proteinExistence type="predicted"/>